<dbReference type="Gene3D" id="1.25.40.10">
    <property type="entry name" value="Tetratricopeptide repeat domain"/>
    <property type="match status" value="3"/>
</dbReference>
<keyword evidence="1" id="KW-0677">Repeat</keyword>
<dbReference type="EMBL" id="CP001998">
    <property type="protein sequence ID" value="ADE55969.1"/>
    <property type="molecule type" value="Genomic_DNA"/>
</dbReference>
<evidence type="ECO:0000313" key="5">
    <source>
        <dbReference type="Proteomes" id="UP000000925"/>
    </source>
</evidence>
<evidence type="ECO:0000256" key="1">
    <source>
        <dbReference type="ARBA" id="ARBA00022737"/>
    </source>
</evidence>
<dbReference type="OrthoDB" id="9788637at2"/>
<dbReference type="RefSeq" id="WP_013044685.1">
    <property type="nucleotide sequence ID" value="NC_014008.1"/>
</dbReference>
<dbReference type="eggNOG" id="COG4783">
    <property type="taxonomic scope" value="Bacteria"/>
</dbReference>
<dbReference type="SUPFAM" id="SSF48452">
    <property type="entry name" value="TPR-like"/>
    <property type="match status" value="2"/>
</dbReference>
<evidence type="ECO:0008006" key="6">
    <source>
        <dbReference type="Google" id="ProtNLM"/>
    </source>
</evidence>
<dbReference type="InterPro" id="IPR011990">
    <property type="entry name" value="TPR-like_helical_dom_sf"/>
</dbReference>
<dbReference type="InterPro" id="IPR051012">
    <property type="entry name" value="CellSynth/LPSAsmb/PSIAsmb"/>
</dbReference>
<evidence type="ECO:0000313" key="4">
    <source>
        <dbReference type="EMBL" id="ADE55969.1"/>
    </source>
</evidence>
<keyword evidence="5" id="KW-1185">Reference proteome</keyword>
<reference evidence="4 5" key="1">
    <citation type="journal article" date="2010" name="Stand. Genomic Sci.">
        <title>Complete genome sequence of Coraliomargarita akajimensis type strain (04OKA010-24).</title>
        <authorList>
            <person name="Mavromatis K."/>
            <person name="Abt B."/>
            <person name="Brambilla E."/>
            <person name="Lapidus A."/>
            <person name="Copeland A."/>
            <person name="Deshpande S."/>
            <person name="Nolan M."/>
            <person name="Lucas S."/>
            <person name="Tice H."/>
            <person name="Cheng J.F."/>
            <person name="Han C."/>
            <person name="Detter J.C."/>
            <person name="Woyke T."/>
            <person name="Goodwin L."/>
            <person name="Pitluck S."/>
            <person name="Held B."/>
            <person name="Brettin T."/>
            <person name="Tapia R."/>
            <person name="Ivanova N."/>
            <person name="Mikhailova N."/>
            <person name="Pati A."/>
            <person name="Liolios K."/>
            <person name="Chen A."/>
            <person name="Palaniappan K."/>
            <person name="Land M."/>
            <person name="Hauser L."/>
            <person name="Chang Y.J."/>
            <person name="Jeffries C.D."/>
            <person name="Rohde M."/>
            <person name="Goker M."/>
            <person name="Bristow J."/>
            <person name="Eisen J.A."/>
            <person name="Markowitz V."/>
            <person name="Hugenholtz P."/>
            <person name="Klenk H.P."/>
            <person name="Kyrpides N.C."/>
        </authorList>
    </citation>
    <scope>NUCLEOTIDE SEQUENCE [LARGE SCALE GENOMIC DNA]</scope>
    <source>
        <strain evidence="5">DSM 45221 / IAM 15411 / JCM 23193 / KCTC 12865</strain>
    </source>
</reference>
<dbReference type="STRING" id="583355.Caka_2956"/>
<name>D5ERC5_CORAD</name>
<dbReference type="HOGENOM" id="CLU_574548_0_0_0"/>
<keyword evidence="2" id="KW-0802">TPR repeat</keyword>
<dbReference type="Pfam" id="PF13432">
    <property type="entry name" value="TPR_16"/>
    <property type="match status" value="2"/>
</dbReference>
<dbReference type="PANTHER" id="PTHR45586">
    <property type="entry name" value="TPR REPEAT-CONTAINING PROTEIN PA4667"/>
    <property type="match status" value="1"/>
</dbReference>
<dbReference type="AlphaFoldDB" id="D5ERC5"/>
<proteinExistence type="predicted"/>
<evidence type="ECO:0000256" key="2">
    <source>
        <dbReference type="ARBA" id="ARBA00022803"/>
    </source>
</evidence>
<organism evidence="4 5">
    <name type="scientific">Coraliomargarita akajimensis (strain DSM 45221 / IAM 15411 / JCM 23193 / KCTC 12865 / 04OKA010-24)</name>
    <dbReference type="NCBI Taxonomy" id="583355"/>
    <lineage>
        <taxon>Bacteria</taxon>
        <taxon>Pseudomonadati</taxon>
        <taxon>Verrucomicrobiota</taxon>
        <taxon>Opitutia</taxon>
        <taxon>Puniceicoccales</taxon>
        <taxon>Coraliomargaritaceae</taxon>
        <taxon>Coraliomargarita</taxon>
    </lineage>
</organism>
<gene>
    <name evidence="4" type="ordered locus">Caka_2956</name>
</gene>
<feature type="coiled-coil region" evidence="3">
    <location>
        <begin position="291"/>
        <end position="340"/>
    </location>
</feature>
<dbReference type="eggNOG" id="COG0457">
    <property type="taxonomic scope" value="Bacteria"/>
</dbReference>
<sequence length="475" mass="52871">MKDYFIMEEVALKDLDNRLQKQIENARKAVTKNPTYAVDILMNIVARNPGCLEARQLLRQAQVAATKGQSKGLGGLFKKVTSVPFALKGDSLVKKDPAKALEAAEEMLKSDPASAAGNKLLGAGAEALELHGTAAFAYETLVKADPNNTEYVKSLMSAYIGMGRNEDAIRVGDGAYRKNPSDDEIQSLIKKASVQQTMDKGKWEEDKSFRDKLKDEDEAQKLELAARAQTGEAGLRAMIEEATAAVAEEPGNMNHYRDLASHYRKLGEHDNALEWVGKARQLEAGRADVNLERLEITLKREKMTAAIAAQEAILEEDAENAAAKGELERLRTEEHAFRREQAEQLVQRYPNEFGYRFELGELYYEDGEVDAAIKELQLALRSPKVRVRALILLGKAYKAKTFYDLAAEQFITAKAEIPGTTDEKKDVLYELGACYELQGDMDSAMAEYKSLYGADIGYRDVAQKIDDFYTKKNQS</sequence>
<accession>D5ERC5</accession>
<evidence type="ECO:0000256" key="3">
    <source>
        <dbReference type="SAM" id="Coils"/>
    </source>
</evidence>
<dbReference type="Proteomes" id="UP000000925">
    <property type="component" value="Chromosome"/>
</dbReference>
<dbReference type="KEGG" id="caa:Caka_2956"/>
<dbReference type="PANTHER" id="PTHR45586:SF1">
    <property type="entry name" value="LIPOPOLYSACCHARIDE ASSEMBLY PROTEIN B"/>
    <property type="match status" value="1"/>
</dbReference>
<protein>
    <recommendedName>
        <fullName evidence="6">Tetratricopeptide repeat protein</fullName>
    </recommendedName>
</protein>
<keyword evidence="3" id="KW-0175">Coiled coil</keyword>